<evidence type="ECO:0000313" key="2">
    <source>
        <dbReference type="Proteomes" id="UP000827872"/>
    </source>
</evidence>
<evidence type="ECO:0000313" key="1">
    <source>
        <dbReference type="EMBL" id="KAH8010394.1"/>
    </source>
</evidence>
<comment type="caution">
    <text evidence="1">The sequence shown here is derived from an EMBL/GenBank/DDBJ whole genome shotgun (WGS) entry which is preliminary data.</text>
</comment>
<sequence>MERWREALSFPAFRHRLPPGAAYGSWGGGGGGGESPEELRRREFARLGGNCSQPTLVVCFACSALQPFLLRLQPDRPTEYDVLLCKLQKLKDTVVWIVD</sequence>
<accession>A0ACB8FTT3</accession>
<name>A0ACB8FTT3_9SAUR</name>
<keyword evidence="2" id="KW-1185">Reference proteome</keyword>
<organism evidence="1 2">
    <name type="scientific">Sphaerodactylus townsendi</name>
    <dbReference type="NCBI Taxonomy" id="933632"/>
    <lineage>
        <taxon>Eukaryota</taxon>
        <taxon>Metazoa</taxon>
        <taxon>Chordata</taxon>
        <taxon>Craniata</taxon>
        <taxon>Vertebrata</taxon>
        <taxon>Euteleostomi</taxon>
        <taxon>Lepidosauria</taxon>
        <taxon>Squamata</taxon>
        <taxon>Bifurcata</taxon>
        <taxon>Gekkota</taxon>
        <taxon>Sphaerodactylidae</taxon>
        <taxon>Sphaerodactylus</taxon>
    </lineage>
</organism>
<protein>
    <submittedName>
        <fullName evidence="1">Uncharacterized protein</fullName>
    </submittedName>
</protein>
<gene>
    <name evidence="1" type="ORF">K3G42_003427</name>
</gene>
<reference evidence="1" key="1">
    <citation type="submission" date="2021-08" db="EMBL/GenBank/DDBJ databases">
        <title>The first chromosome-level gecko genome reveals the dynamic sex chromosomes of Neotropical dwarf geckos (Sphaerodactylidae: Sphaerodactylus).</title>
        <authorList>
            <person name="Pinto B.J."/>
            <person name="Keating S.E."/>
            <person name="Gamble T."/>
        </authorList>
    </citation>
    <scope>NUCLEOTIDE SEQUENCE</scope>
    <source>
        <strain evidence="1">TG3544</strain>
    </source>
</reference>
<dbReference type="EMBL" id="CM037624">
    <property type="protein sequence ID" value="KAH8010394.1"/>
    <property type="molecule type" value="Genomic_DNA"/>
</dbReference>
<proteinExistence type="predicted"/>
<dbReference type="Proteomes" id="UP000827872">
    <property type="component" value="Linkage Group LG11"/>
</dbReference>